<proteinExistence type="predicted"/>
<evidence type="ECO:0000256" key="1">
    <source>
        <dbReference type="SAM" id="MobiDB-lite"/>
    </source>
</evidence>
<dbReference type="EMBL" id="QGKX02002183">
    <property type="protein sequence ID" value="KAF3487597.1"/>
    <property type="molecule type" value="Genomic_DNA"/>
</dbReference>
<dbReference type="Proteomes" id="UP000712600">
    <property type="component" value="Unassembled WGS sequence"/>
</dbReference>
<evidence type="ECO:0000313" key="2">
    <source>
        <dbReference type="EMBL" id="KAF3487597.1"/>
    </source>
</evidence>
<reference evidence="2" key="1">
    <citation type="submission" date="2019-12" db="EMBL/GenBank/DDBJ databases">
        <title>Genome sequencing and annotation of Brassica cretica.</title>
        <authorList>
            <person name="Studholme D.J."/>
            <person name="Sarris P."/>
        </authorList>
    </citation>
    <scope>NUCLEOTIDE SEQUENCE</scope>
    <source>
        <strain evidence="2">PFS-109/04</strain>
        <tissue evidence="2">Leaf</tissue>
    </source>
</reference>
<evidence type="ECO:0000313" key="3">
    <source>
        <dbReference type="Proteomes" id="UP000712600"/>
    </source>
</evidence>
<dbReference type="AlphaFoldDB" id="A0A8S9N2G3"/>
<organism evidence="2 3">
    <name type="scientific">Brassica cretica</name>
    <name type="common">Mustard</name>
    <dbReference type="NCBI Taxonomy" id="69181"/>
    <lineage>
        <taxon>Eukaryota</taxon>
        <taxon>Viridiplantae</taxon>
        <taxon>Streptophyta</taxon>
        <taxon>Embryophyta</taxon>
        <taxon>Tracheophyta</taxon>
        <taxon>Spermatophyta</taxon>
        <taxon>Magnoliopsida</taxon>
        <taxon>eudicotyledons</taxon>
        <taxon>Gunneridae</taxon>
        <taxon>Pentapetalae</taxon>
        <taxon>rosids</taxon>
        <taxon>malvids</taxon>
        <taxon>Brassicales</taxon>
        <taxon>Brassicaceae</taxon>
        <taxon>Brassiceae</taxon>
        <taxon>Brassica</taxon>
    </lineage>
</organism>
<gene>
    <name evidence="2" type="ORF">F2Q69_00052104</name>
</gene>
<feature type="compositionally biased region" description="Basic and acidic residues" evidence="1">
    <location>
        <begin position="39"/>
        <end position="49"/>
    </location>
</feature>
<accession>A0A8S9N2G3</accession>
<sequence>MRASRLQLWLEPHPDDRTTARLPRPTRHSKTHGRARLSLGREETKDEHAFSSGGPSEQSCKRPYLYPMHPSGSDEPRHLD</sequence>
<feature type="compositionally biased region" description="Basic residues" evidence="1">
    <location>
        <begin position="24"/>
        <end position="35"/>
    </location>
</feature>
<feature type="region of interest" description="Disordered" evidence="1">
    <location>
        <begin position="1"/>
        <end position="80"/>
    </location>
</feature>
<name>A0A8S9N2G3_BRACR</name>
<comment type="caution">
    <text evidence="2">The sequence shown here is derived from an EMBL/GenBank/DDBJ whole genome shotgun (WGS) entry which is preliminary data.</text>
</comment>
<protein>
    <submittedName>
        <fullName evidence="2">Uncharacterized protein</fullName>
    </submittedName>
</protein>